<evidence type="ECO:0000313" key="8">
    <source>
        <dbReference type="Proteomes" id="UP000696280"/>
    </source>
</evidence>
<dbReference type="SUPFAM" id="SSF56176">
    <property type="entry name" value="FAD-binding/transporter-associated domain-like"/>
    <property type="match status" value="1"/>
</dbReference>
<dbReference type="InterPro" id="IPR016169">
    <property type="entry name" value="FAD-bd_PCMH_sub2"/>
</dbReference>
<gene>
    <name evidence="7" type="ORF">HYFRA_00012417</name>
</gene>
<keyword evidence="8" id="KW-1185">Reference proteome</keyword>
<keyword evidence="3" id="KW-0274">FAD</keyword>
<keyword evidence="4" id="KW-0560">Oxidoreductase</keyword>
<dbReference type="PROSITE" id="PS51387">
    <property type="entry name" value="FAD_PCMH"/>
    <property type="match status" value="1"/>
</dbReference>
<dbReference type="OrthoDB" id="2151789at2759"/>
<feature type="signal peptide" evidence="5">
    <location>
        <begin position="1"/>
        <end position="18"/>
    </location>
</feature>
<evidence type="ECO:0000259" key="6">
    <source>
        <dbReference type="PROSITE" id="PS51387"/>
    </source>
</evidence>
<proteinExistence type="inferred from homology"/>
<dbReference type="PANTHER" id="PTHR42973:SF53">
    <property type="entry name" value="FAD-BINDING PCMH-TYPE DOMAIN-CONTAINING PROTEIN-RELATED"/>
    <property type="match status" value="1"/>
</dbReference>
<feature type="chain" id="PRO_5040169700" description="FAD-binding PCMH-type domain-containing protein" evidence="5">
    <location>
        <begin position="19"/>
        <end position="492"/>
    </location>
</feature>
<evidence type="ECO:0000256" key="1">
    <source>
        <dbReference type="ARBA" id="ARBA00005466"/>
    </source>
</evidence>
<evidence type="ECO:0000256" key="4">
    <source>
        <dbReference type="ARBA" id="ARBA00023002"/>
    </source>
</evidence>
<evidence type="ECO:0000256" key="3">
    <source>
        <dbReference type="ARBA" id="ARBA00022827"/>
    </source>
</evidence>
<dbReference type="Pfam" id="PF01565">
    <property type="entry name" value="FAD_binding_4"/>
    <property type="match status" value="1"/>
</dbReference>
<accession>A0A9N9L9B0</accession>
<dbReference type="EMBL" id="CAJVRL010000098">
    <property type="protein sequence ID" value="CAG8960343.1"/>
    <property type="molecule type" value="Genomic_DNA"/>
</dbReference>
<keyword evidence="2" id="KW-0285">Flavoprotein</keyword>
<evidence type="ECO:0000256" key="5">
    <source>
        <dbReference type="SAM" id="SignalP"/>
    </source>
</evidence>
<evidence type="ECO:0000313" key="7">
    <source>
        <dbReference type="EMBL" id="CAG8960343.1"/>
    </source>
</evidence>
<comment type="similarity">
    <text evidence="1">Belongs to the oxygen-dependent FAD-linked oxidoreductase family.</text>
</comment>
<dbReference type="Gene3D" id="3.30.465.10">
    <property type="match status" value="1"/>
</dbReference>
<dbReference type="InterPro" id="IPR036318">
    <property type="entry name" value="FAD-bd_PCMH-like_sf"/>
</dbReference>
<comment type="caution">
    <text evidence="7">The sequence shown here is derived from an EMBL/GenBank/DDBJ whole genome shotgun (WGS) entry which is preliminary data.</text>
</comment>
<protein>
    <recommendedName>
        <fullName evidence="6">FAD-binding PCMH-type domain-containing protein</fullName>
    </recommendedName>
</protein>
<dbReference type="InterPro" id="IPR016166">
    <property type="entry name" value="FAD-bd_PCMH"/>
</dbReference>
<evidence type="ECO:0000256" key="2">
    <source>
        <dbReference type="ARBA" id="ARBA00022630"/>
    </source>
</evidence>
<reference evidence="7" key="1">
    <citation type="submission" date="2021-07" db="EMBL/GenBank/DDBJ databases">
        <authorList>
            <person name="Durling M."/>
        </authorList>
    </citation>
    <scope>NUCLEOTIDE SEQUENCE</scope>
</reference>
<organism evidence="7 8">
    <name type="scientific">Hymenoscyphus fraxineus</name>
    <dbReference type="NCBI Taxonomy" id="746836"/>
    <lineage>
        <taxon>Eukaryota</taxon>
        <taxon>Fungi</taxon>
        <taxon>Dikarya</taxon>
        <taxon>Ascomycota</taxon>
        <taxon>Pezizomycotina</taxon>
        <taxon>Leotiomycetes</taxon>
        <taxon>Helotiales</taxon>
        <taxon>Helotiaceae</taxon>
        <taxon>Hymenoscyphus</taxon>
    </lineage>
</organism>
<dbReference type="GO" id="GO:0071949">
    <property type="term" value="F:FAD binding"/>
    <property type="evidence" value="ECO:0007669"/>
    <property type="project" value="InterPro"/>
</dbReference>
<name>A0A9N9L9B0_9HELO</name>
<dbReference type="InterPro" id="IPR006094">
    <property type="entry name" value="Oxid_FAD_bind_N"/>
</dbReference>
<dbReference type="PANTHER" id="PTHR42973">
    <property type="entry name" value="BINDING OXIDOREDUCTASE, PUTATIVE (AFU_ORTHOLOGUE AFUA_1G17690)-RELATED"/>
    <property type="match status" value="1"/>
</dbReference>
<sequence>MMFQLLLVLSFFAKLISTSNDVDNFNTDHPTICQQIEHGFSAATILPSDPQYQNISRIHWSQTSWKTPFCIFQPECVEDLQKVIPRLVAENIQFAIRSGGHMTMPGAANIDRGVLIDLQRLDKVEYNAERNVVVIGTGQRWKNVYTQLDRYNVTVVGGRVLDVGVGGLVLGSGLSYLSDLYGLACDNVVNFEVVLADGSVVNANSNSNSELFWALKGGSNNFGIVTAMTLYTYPIHKVWGGVKGYTLDQMPALFDAMLEYQLLPNKDPYANIMLQGFPTNASVGILLNMVYLKPIESPPAFAAFYNITTTFDTTKTQTLTEFLSGQASVDIPRIDTVSTSFKPTAALYKRIQEIITTSSSIKTIKSVTGGSQAFGIQPISSSLIEAGKRLGGNALGLECVNQTWLVLDSGWWSSDDDMTVHNAARDMIGDIDAASKAGGDYVEYIFMNDASWDQEVIRHYGVENVQRLKRVSEHYDPNGVFQRLVPGGYKLP</sequence>
<dbReference type="InterPro" id="IPR050416">
    <property type="entry name" value="FAD-linked_Oxidoreductase"/>
</dbReference>
<keyword evidence="5" id="KW-0732">Signal</keyword>
<feature type="domain" description="FAD-binding PCMH-type" evidence="6">
    <location>
        <begin position="64"/>
        <end position="235"/>
    </location>
</feature>
<dbReference type="Proteomes" id="UP000696280">
    <property type="component" value="Unassembled WGS sequence"/>
</dbReference>
<dbReference type="AlphaFoldDB" id="A0A9N9L9B0"/>
<dbReference type="GO" id="GO:0016491">
    <property type="term" value="F:oxidoreductase activity"/>
    <property type="evidence" value="ECO:0007669"/>
    <property type="project" value="UniProtKB-KW"/>
</dbReference>